<protein>
    <submittedName>
        <fullName evidence="3">META domain protein</fullName>
    </submittedName>
</protein>
<dbReference type="PANTHER" id="PTHR35535:SF1">
    <property type="entry name" value="HEAT SHOCK PROTEIN HSLJ"/>
    <property type="match status" value="1"/>
</dbReference>
<name>A0A3S4GIV2_9HYPH</name>
<dbReference type="RefSeq" id="WP_126151186.1">
    <property type="nucleotide sequence ID" value="NZ_JBHTMH010000005.1"/>
</dbReference>
<dbReference type="AlphaFoldDB" id="A0A3S4GIV2"/>
<dbReference type="InterPro" id="IPR053147">
    <property type="entry name" value="Hsp_HslJ-like"/>
</dbReference>
<dbReference type="InterPro" id="IPR039366">
    <property type="entry name" value="Pilotin"/>
</dbReference>
<evidence type="ECO:0000313" key="4">
    <source>
        <dbReference type="Proteomes" id="UP000268844"/>
    </source>
</evidence>
<evidence type="ECO:0000256" key="1">
    <source>
        <dbReference type="SAM" id="SignalP"/>
    </source>
</evidence>
<keyword evidence="1" id="KW-0732">Signal</keyword>
<evidence type="ECO:0000259" key="2">
    <source>
        <dbReference type="Pfam" id="PF03724"/>
    </source>
</evidence>
<gene>
    <name evidence="3" type="ORF">DEVEQU_02800</name>
</gene>
<dbReference type="InterPro" id="IPR005184">
    <property type="entry name" value="DUF306_Meta_HslJ"/>
</dbReference>
<dbReference type="Pfam" id="PF09619">
    <property type="entry name" value="YscW"/>
    <property type="match status" value="1"/>
</dbReference>
<dbReference type="Pfam" id="PF03724">
    <property type="entry name" value="META"/>
    <property type="match status" value="1"/>
</dbReference>
<evidence type="ECO:0000313" key="3">
    <source>
        <dbReference type="EMBL" id="VDS05657.1"/>
    </source>
</evidence>
<dbReference type="Gene3D" id="2.40.128.270">
    <property type="match status" value="1"/>
</dbReference>
<dbReference type="EMBL" id="UZWD01000034">
    <property type="protein sequence ID" value="VDS05657.1"/>
    <property type="molecule type" value="Genomic_DNA"/>
</dbReference>
<feature type="chain" id="PRO_5018577801" evidence="1">
    <location>
        <begin position="23"/>
        <end position="257"/>
    </location>
</feature>
<dbReference type="Proteomes" id="UP000268844">
    <property type="component" value="Unassembled WGS sequence"/>
</dbReference>
<accession>A0A3S4GIV2</accession>
<sequence>MFASRLAQVIAAFLLMLMPALAAPLTLSGDVVYRERMALPAGAVLHVGVVSLPDGKPVVGAGQTIGTKAQSPLSFSLNVRSSLDRTPGRYGLVAEIRHGGMLVFATPAPVPIDLANPTGLSILVQRVASQPVQPTPEPILPMPDPALIGQAWEATSIGGKPVTGQRKPTMTIEADLRTSGFGGCNRYFTEASIDGAALSFGPAAATRMACAPDAMAEELSFFAALAAVSRYEVSDNSLRLLDAAGIPLIGFVAAKEQ</sequence>
<feature type="domain" description="DUF306" evidence="2">
    <location>
        <begin position="146"/>
        <end position="248"/>
    </location>
</feature>
<proteinExistence type="predicted"/>
<dbReference type="InterPro" id="IPR038670">
    <property type="entry name" value="HslJ-like_sf"/>
</dbReference>
<reference evidence="3 4" key="1">
    <citation type="submission" date="2018-12" db="EMBL/GenBank/DDBJ databases">
        <authorList>
            <person name="Criscuolo A."/>
        </authorList>
    </citation>
    <scope>NUCLEOTIDE SEQUENCE [LARGE SCALE GENOMIC DNA]</scope>
    <source>
        <strain evidence="3">ACIP1116281</strain>
    </source>
</reference>
<dbReference type="OrthoDB" id="9809132at2"/>
<dbReference type="PANTHER" id="PTHR35535">
    <property type="entry name" value="HEAT SHOCK PROTEIN HSLJ"/>
    <property type="match status" value="1"/>
</dbReference>
<keyword evidence="4" id="KW-1185">Reference proteome</keyword>
<organism evidence="3 4">
    <name type="scientific">Devosia equisanguinis</name>
    <dbReference type="NCBI Taxonomy" id="2490941"/>
    <lineage>
        <taxon>Bacteria</taxon>
        <taxon>Pseudomonadati</taxon>
        <taxon>Pseudomonadota</taxon>
        <taxon>Alphaproteobacteria</taxon>
        <taxon>Hyphomicrobiales</taxon>
        <taxon>Devosiaceae</taxon>
        <taxon>Devosia</taxon>
    </lineage>
</organism>
<feature type="signal peptide" evidence="1">
    <location>
        <begin position="1"/>
        <end position="22"/>
    </location>
</feature>